<keyword evidence="1" id="KW-0812">Transmembrane</keyword>
<reference evidence="2" key="1">
    <citation type="submission" date="2020-01" db="EMBL/GenBank/DDBJ databases">
        <title>Development of genomics and gene disruption for Polysphondylium violaceum indicates a role for the polyketide synthase stlB in stalk morphogenesis.</title>
        <authorList>
            <person name="Narita B."/>
            <person name="Kawabe Y."/>
            <person name="Kin K."/>
            <person name="Saito T."/>
            <person name="Gibbs R."/>
            <person name="Kuspa A."/>
            <person name="Muzny D."/>
            <person name="Queller D."/>
            <person name="Richards S."/>
            <person name="Strassman J."/>
            <person name="Sucgang R."/>
            <person name="Worley K."/>
            <person name="Schaap P."/>
        </authorList>
    </citation>
    <scope>NUCLEOTIDE SEQUENCE</scope>
    <source>
        <strain evidence="2">QSvi11</strain>
    </source>
</reference>
<evidence type="ECO:0000313" key="3">
    <source>
        <dbReference type="Proteomes" id="UP000695562"/>
    </source>
</evidence>
<feature type="transmembrane region" description="Helical" evidence="1">
    <location>
        <begin position="199"/>
        <end position="223"/>
    </location>
</feature>
<feature type="transmembrane region" description="Helical" evidence="1">
    <location>
        <begin position="43"/>
        <end position="67"/>
    </location>
</feature>
<gene>
    <name evidence="2" type="ORF">CYY_000093</name>
</gene>
<keyword evidence="1" id="KW-0472">Membrane</keyword>
<protein>
    <recommendedName>
        <fullName evidence="4">THH1/TOM1/TOM3 domain-containing protein</fullName>
    </recommendedName>
</protein>
<sequence length="328" mass="37993">MVMSNNEILAQSIMYFITLVLAIIKTVYLLICKKHSNAFLKEGIHISFVFFLLAKTYTFIGSYAANMTPIPDKYVYVFDLTQVITDHISKIGIVSAYSLLIVYWIGIYEDVFEIRKGKIFTKRTKPLFISLISIFLALEFLVILGKFKLFHNKFRLEIERVELYYTKAMLFILCIIFFAIKGYLFYGQKALSKMTKIKLFSSGILVTCSIFIYTIFTFMIVPGPNGEQFFFWLTCIYFNWLVLYTLFVVYGRDLRTFYEKIFNYFGFENKESSKAMDSVPEPAISNSINVQHDEENGVTPYGESAYTDSTFSDSINTTITTNSNIIEE</sequence>
<keyword evidence="1" id="KW-1133">Transmembrane helix</keyword>
<organism evidence="2 3">
    <name type="scientific">Polysphondylium violaceum</name>
    <dbReference type="NCBI Taxonomy" id="133409"/>
    <lineage>
        <taxon>Eukaryota</taxon>
        <taxon>Amoebozoa</taxon>
        <taxon>Evosea</taxon>
        <taxon>Eumycetozoa</taxon>
        <taxon>Dictyostelia</taxon>
        <taxon>Dictyosteliales</taxon>
        <taxon>Dictyosteliaceae</taxon>
        <taxon>Polysphondylium</taxon>
    </lineage>
</organism>
<feature type="transmembrane region" description="Helical" evidence="1">
    <location>
        <begin position="127"/>
        <end position="144"/>
    </location>
</feature>
<keyword evidence="3" id="KW-1185">Reference proteome</keyword>
<feature type="transmembrane region" description="Helical" evidence="1">
    <location>
        <begin position="87"/>
        <end position="106"/>
    </location>
</feature>
<proteinExistence type="predicted"/>
<feature type="transmembrane region" description="Helical" evidence="1">
    <location>
        <begin position="164"/>
        <end position="187"/>
    </location>
</feature>
<dbReference type="Proteomes" id="UP000695562">
    <property type="component" value="Unassembled WGS sequence"/>
</dbReference>
<evidence type="ECO:0000256" key="1">
    <source>
        <dbReference type="SAM" id="Phobius"/>
    </source>
</evidence>
<dbReference type="OrthoDB" id="22281at2759"/>
<feature type="transmembrane region" description="Helical" evidence="1">
    <location>
        <begin position="229"/>
        <end position="250"/>
    </location>
</feature>
<dbReference type="EMBL" id="AJWJ01000002">
    <property type="protein sequence ID" value="KAF2078593.1"/>
    <property type="molecule type" value="Genomic_DNA"/>
</dbReference>
<feature type="transmembrane region" description="Helical" evidence="1">
    <location>
        <begin position="12"/>
        <end position="31"/>
    </location>
</feature>
<comment type="caution">
    <text evidence="2">The sequence shown here is derived from an EMBL/GenBank/DDBJ whole genome shotgun (WGS) entry which is preliminary data.</text>
</comment>
<accession>A0A8J4Q281</accession>
<evidence type="ECO:0000313" key="2">
    <source>
        <dbReference type="EMBL" id="KAF2078593.1"/>
    </source>
</evidence>
<name>A0A8J4Q281_9MYCE</name>
<dbReference type="AlphaFoldDB" id="A0A8J4Q281"/>
<evidence type="ECO:0008006" key="4">
    <source>
        <dbReference type="Google" id="ProtNLM"/>
    </source>
</evidence>